<dbReference type="PANTHER" id="PTHR30469:SF29">
    <property type="entry name" value="BLR2860 PROTEIN"/>
    <property type="match status" value="1"/>
</dbReference>
<reference evidence="3 4" key="1">
    <citation type="submission" date="2015-10" db="EMBL/GenBank/DDBJ databases">
        <title>Metagenome-Assembled Genomes uncover a global brackish microbiome.</title>
        <authorList>
            <person name="Hugerth L.W."/>
            <person name="Larsson J."/>
            <person name="Alneberg J."/>
            <person name="Lindh M.V."/>
            <person name="Legrand C."/>
            <person name="Pinhassi J."/>
            <person name="Andersson A.F."/>
        </authorList>
    </citation>
    <scope>NUCLEOTIDE SEQUENCE [LARGE SCALE GENOMIC DNA]</scope>
    <source>
        <strain evidence="3">BACL4 MAG-120920-bin41</strain>
    </source>
</reference>
<dbReference type="Pfam" id="PF25954">
    <property type="entry name" value="Beta-barrel_RND_2"/>
    <property type="match status" value="1"/>
</dbReference>
<gene>
    <name evidence="3" type="ORF">ABR72_02135</name>
</gene>
<dbReference type="PANTHER" id="PTHR30469">
    <property type="entry name" value="MULTIDRUG RESISTANCE PROTEIN MDTA"/>
    <property type="match status" value="1"/>
</dbReference>
<sequence>MKKQQLVAIVIFIAVVAWMLIPREGISTAGEAKPDVVVTAAPEGSNAGEGLETPLVRTLAVSEEDYTQQIRIRGRTQAFRHVMVRAEEPGKLISEPVARGARVSQGDVLCELAIDARDANLSESLSRLEQTQFEYKASLDLQKRGLQSEVIVAQQKAAVSAAEAAVSRAELALARTKILAPFDGVVETRSVELGDLLNVGAVCASVLDDSPMLLVGLVPEQNITALEVGSLVEAELGTGMRISGHVTYLARAADTSSRSYRIEVEVDNSNTSIREGLTAELLVDAQDLRAHQIPSSALTLDDTGEIGVKILDRNNVVQFQRVNIIGDSSNRLNPGVWVTGLSGSTTLVTIGQEIVFPGQRVDSTTTF</sequence>
<evidence type="ECO:0000259" key="2">
    <source>
        <dbReference type="Pfam" id="PF25954"/>
    </source>
</evidence>
<dbReference type="Proteomes" id="UP000051547">
    <property type="component" value="Unassembled WGS sequence"/>
</dbReference>
<proteinExistence type="inferred from homology"/>
<evidence type="ECO:0000256" key="1">
    <source>
        <dbReference type="ARBA" id="ARBA00009477"/>
    </source>
</evidence>
<dbReference type="AlphaFoldDB" id="A0A0R2T095"/>
<evidence type="ECO:0000313" key="3">
    <source>
        <dbReference type="EMBL" id="KRO78189.1"/>
    </source>
</evidence>
<dbReference type="Gene3D" id="1.10.287.470">
    <property type="entry name" value="Helix hairpin bin"/>
    <property type="match status" value="1"/>
</dbReference>
<comment type="similarity">
    <text evidence="1">Belongs to the membrane fusion protein (MFP) (TC 8.A.1) family.</text>
</comment>
<dbReference type="InterPro" id="IPR006143">
    <property type="entry name" value="RND_pump_MFP"/>
</dbReference>
<comment type="caution">
    <text evidence="3">The sequence shown here is derived from an EMBL/GenBank/DDBJ whole genome shotgun (WGS) entry which is preliminary data.</text>
</comment>
<dbReference type="EMBL" id="LIBE01000545">
    <property type="protein sequence ID" value="KRO78189.1"/>
    <property type="molecule type" value="Genomic_DNA"/>
</dbReference>
<protein>
    <recommendedName>
        <fullName evidence="2">CusB-like beta-barrel domain-containing protein</fullName>
    </recommendedName>
</protein>
<dbReference type="InterPro" id="IPR058792">
    <property type="entry name" value="Beta-barrel_RND_2"/>
</dbReference>
<dbReference type="SUPFAM" id="SSF111369">
    <property type="entry name" value="HlyD-like secretion proteins"/>
    <property type="match status" value="1"/>
</dbReference>
<accession>A0A0R2T095</accession>
<evidence type="ECO:0000313" key="4">
    <source>
        <dbReference type="Proteomes" id="UP000051547"/>
    </source>
</evidence>
<dbReference type="Gene3D" id="2.40.50.100">
    <property type="match status" value="1"/>
</dbReference>
<dbReference type="NCBIfam" id="TIGR01730">
    <property type="entry name" value="RND_mfp"/>
    <property type="match status" value="1"/>
</dbReference>
<dbReference type="Gene3D" id="2.40.30.170">
    <property type="match status" value="1"/>
</dbReference>
<feature type="domain" description="CusB-like beta-barrel" evidence="2">
    <location>
        <begin position="218"/>
        <end position="284"/>
    </location>
</feature>
<dbReference type="GO" id="GO:0015562">
    <property type="term" value="F:efflux transmembrane transporter activity"/>
    <property type="evidence" value="ECO:0007669"/>
    <property type="project" value="TreeGrafter"/>
</dbReference>
<dbReference type="GO" id="GO:1990281">
    <property type="term" value="C:efflux pump complex"/>
    <property type="evidence" value="ECO:0007669"/>
    <property type="project" value="TreeGrafter"/>
</dbReference>
<organism evidence="3 4">
    <name type="scientific">OM182 bacterium BACL3 MAG-120920-bin41</name>
    <dbReference type="NCBI Taxonomy" id="1655580"/>
    <lineage>
        <taxon>Bacteria</taxon>
        <taxon>Pseudomonadati</taxon>
        <taxon>Pseudomonadota</taxon>
        <taxon>Gammaproteobacteria</taxon>
        <taxon>OMG group</taxon>
        <taxon>OM182 clade</taxon>
    </lineage>
</organism>
<name>A0A0R2T095_9GAMM</name>